<dbReference type="EMBL" id="LAQT01000002">
    <property type="protein sequence ID" value="KPC54671.1"/>
    <property type="molecule type" value="Genomic_DNA"/>
</dbReference>
<comment type="caution">
    <text evidence="1">The sequence shown here is derived from an EMBL/GenBank/DDBJ whole genome shotgun (WGS) entry which is preliminary data.</text>
</comment>
<sequence>MRQLMIALIVGLFGLGALLSGCNGVVDGTSGDTTPTPTPVNTGRALPAAANNVATVVVDAGPSAVQAVTRTINVPYVTVTVCLPSSTTCATIDHVLVDTASTGLRLVASALGTLNGNLPVQRVTTSQGSGVLAACLNFADGDIWGPVKRVDLTISGETASNLPIQVIGDASYPDSTVPSTCSGVGVNENTVAELGANGVLGIAPQVQDCGSSCANTASGSLYYVCPSASSCTATTLATGSQIANPVSYFTTDNNGTALAFPTIADSGASSVTGALIFGIGTQTNNTIGTEKALDATGSYTPIAYNGTTYPNSFVDSGSNLYFLPSAISINQCSSSSLSGYYCPSAQTTLGLTIYSATQATSTTASINIGNTQTLTSDSSLHAFNNLGVVNSAIPNSIDLGMPFFYGRWVFNALEGASTSAGTGPYVAF</sequence>
<evidence type="ECO:0008006" key="3">
    <source>
        <dbReference type="Google" id="ProtNLM"/>
    </source>
</evidence>
<protein>
    <recommendedName>
        <fullName evidence="3">DUF3443 domain-containing protein</fullName>
    </recommendedName>
</protein>
<dbReference type="OrthoDB" id="5289858at2"/>
<dbReference type="AlphaFoldDB" id="A0A0N0GQQ7"/>
<accession>A0A0N0GQQ7</accession>
<keyword evidence="2" id="KW-1185">Reference proteome</keyword>
<evidence type="ECO:0000313" key="2">
    <source>
        <dbReference type="Proteomes" id="UP000037939"/>
    </source>
</evidence>
<dbReference type="RefSeq" id="WP_053936453.1">
    <property type="nucleotide sequence ID" value="NZ_LAQT01000002.1"/>
</dbReference>
<organism evidence="1 2">
    <name type="scientific">Amantichitinum ursilacus</name>
    <dbReference type="NCBI Taxonomy" id="857265"/>
    <lineage>
        <taxon>Bacteria</taxon>
        <taxon>Pseudomonadati</taxon>
        <taxon>Pseudomonadota</taxon>
        <taxon>Betaproteobacteria</taxon>
        <taxon>Neisseriales</taxon>
        <taxon>Chitinibacteraceae</taxon>
        <taxon>Amantichitinum</taxon>
    </lineage>
</organism>
<dbReference type="PROSITE" id="PS51257">
    <property type="entry name" value="PROKAR_LIPOPROTEIN"/>
    <property type="match status" value="1"/>
</dbReference>
<dbReference type="Pfam" id="PF11925">
    <property type="entry name" value="DUF3443"/>
    <property type="match status" value="1"/>
</dbReference>
<evidence type="ECO:0000313" key="1">
    <source>
        <dbReference type="EMBL" id="KPC54671.1"/>
    </source>
</evidence>
<proteinExistence type="predicted"/>
<dbReference type="Proteomes" id="UP000037939">
    <property type="component" value="Unassembled WGS sequence"/>
</dbReference>
<dbReference type="STRING" id="857265.WG78_03830"/>
<gene>
    <name evidence="1" type="ORF">WG78_03830</name>
</gene>
<reference evidence="1 2" key="1">
    <citation type="submission" date="2015-07" db="EMBL/GenBank/DDBJ databases">
        <title>Draft genome sequence of the Amantichitinum ursilacus IGB-41, a new chitin-degrading bacterium.</title>
        <authorList>
            <person name="Kirstahler P."/>
            <person name="Guenther M."/>
            <person name="Grumaz C."/>
            <person name="Rupp S."/>
            <person name="Zibek S."/>
            <person name="Sohn K."/>
        </authorList>
    </citation>
    <scope>NUCLEOTIDE SEQUENCE [LARGE SCALE GENOMIC DNA]</scope>
    <source>
        <strain evidence="1 2">IGB-41</strain>
    </source>
</reference>
<name>A0A0N0GQQ7_9NEIS</name>
<dbReference type="InterPro" id="IPR021847">
    <property type="entry name" value="DUF3443"/>
</dbReference>